<evidence type="ECO:0000313" key="6">
    <source>
        <dbReference type="Proteomes" id="UP000612055"/>
    </source>
</evidence>
<feature type="compositionally biased region" description="Low complexity" evidence="4">
    <location>
        <begin position="153"/>
        <end position="177"/>
    </location>
</feature>
<feature type="compositionally biased region" description="Low complexity" evidence="4">
    <location>
        <begin position="220"/>
        <end position="265"/>
    </location>
</feature>
<dbReference type="OrthoDB" id="542848at2759"/>
<feature type="region of interest" description="Disordered" evidence="4">
    <location>
        <begin position="353"/>
        <end position="432"/>
    </location>
</feature>
<keyword evidence="2 3" id="KW-0175">Coiled coil</keyword>
<feature type="compositionally biased region" description="Gly residues" evidence="4">
    <location>
        <begin position="206"/>
        <end position="215"/>
    </location>
</feature>
<dbReference type="PANTHER" id="PTHR21501">
    <property type="entry name" value="PROTEIN FAM-161"/>
    <property type="match status" value="1"/>
</dbReference>
<evidence type="ECO:0000256" key="1">
    <source>
        <dbReference type="ARBA" id="ARBA00006663"/>
    </source>
</evidence>
<dbReference type="InterPro" id="IPR051655">
    <property type="entry name" value="FAM161"/>
</dbReference>
<reference evidence="5" key="1">
    <citation type="journal article" date="2020" name="bioRxiv">
        <title>Comparative genomics of Chlamydomonas.</title>
        <authorList>
            <person name="Craig R.J."/>
            <person name="Hasan A.R."/>
            <person name="Ness R.W."/>
            <person name="Keightley P.D."/>
        </authorList>
    </citation>
    <scope>NUCLEOTIDE SEQUENCE</scope>
    <source>
        <strain evidence="5">CCAP 11/70</strain>
    </source>
</reference>
<dbReference type="InterPro" id="IPR019579">
    <property type="entry name" value="FAM161A/B"/>
</dbReference>
<feature type="compositionally biased region" description="Basic and acidic residues" evidence="4">
    <location>
        <begin position="1288"/>
        <end position="1300"/>
    </location>
</feature>
<dbReference type="EMBL" id="JAEHOE010000047">
    <property type="protein sequence ID" value="KAG2492054.1"/>
    <property type="molecule type" value="Genomic_DNA"/>
</dbReference>
<evidence type="ECO:0000256" key="4">
    <source>
        <dbReference type="SAM" id="MobiDB-lite"/>
    </source>
</evidence>
<feature type="compositionally biased region" description="Low complexity" evidence="4">
    <location>
        <begin position="603"/>
        <end position="614"/>
    </location>
</feature>
<feature type="compositionally biased region" description="Low complexity" evidence="4">
    <location>
        <begin position="112"/>
        <end position="133"/>
    </location>
</feature>
<feature type="coiled-coil region" evidence="3">
    <location>
        <begin position="1129"/>
        <end position="1160"/>
    </location>
</feature>
<dbReference type="Proteomes" id="UP000612055">
    <property type="component" value="Unassembled WGS sequence"/>
</dbReference>
<feature type="region of interest" description="Disordered" evidence="4">
    <location>
        <begin position="507"/>
        <end position="539"/>
    </location>
</feature>
<protein>
    <submittedName>
        <fullName evidence="5">Uncharacterized protein</fullName>
    </submittedName>
</protein>
<dbReference type="PANTHER" id="PTHR21501:SF1">
    <property type="entry name" value="PROTEIN FAM-161"/>
    <property type="match status" value="1"/>
</dbReference>
<feature type="compositionally biased region" description="Gly residues" evidence="4">
    <location>
        <begin position="410"/>
        <end position="422"/>
    </location>
</feature>
<feature type="region of interest" description="Disordered" evidence="4">
    <location>
        <begin position="970"/>
        <end position="993"/>
    </location>
</feature>
<name>A0A836BYA9_9CHLO</name>
<feature type="compositionally biased region" description="Low complexity" evidence="4">
    <location>
        <begin position="525"/>
        <end position="537"/>
    </location>
</feature>
<proteinExistence type="inferred from homology"/>
<feature type="compositionally biased region" description="Low complexity" evidence="4">
    <location>
        <begin position="718"/>
        <end position="728"/>
    </location>
</feature>
<keyword evidence="6" id="KW-1185">Reference proteome</keyword>
<feature type="compositionally biased region" description="Pro residues" evidence="4">
    <location>
        <begin position="765"/>
        <end position="777"/>
    </location>
</feature>
<dbReference type="Pfam" id="PF10595">
    <property type="entry name" value="FAM161A_B"/>
    <property type="match status" value="1"/>
</dbReference>
<feature type="compositionally biased region" description="Basic and acidic residues" evidence="4">
    <location>
        <begin position="555"/>
        <end position="567"/>
    </location>
</feature>
<feature type="compositionally biased region" description="Gly residues" evidence="4">
    <location>
        <begin position="615"/>
        <end position="632"/>
    </location>
</feature>
<feature type="region of interest" description="Disordered" evidence="4">
    <location>
        <begin position="1288"/>
        <end position="1319"/>
    </location>
</feature>
<evidence type="ECO:0000256" key="3">
    <source>
        <dbReference type="SAM" id="Coils"/>
    </source>
</evidence>
<comment type="caution">
    <text evidence="5">The sequence shown here is derived from an EMBL/GenBank/DDBJ whole genome shotgun (WGS) entry which is preliminary data.</text>
</comment>
<accession>A0A836BYA9</accession>
<gene>
    <name evidence="5" type="ORF">HYH03_009552</name>
</gene>
<feature type="compositionally biased region" description="Basic and acidic residues" evidence="4">
    <location>
        <begin position="678"/>
        <end position="691"/>
    </location>
</feature>
<feature type="region of interest" description="Disordered" evidence="4">
    <location>
        <begin position="912"/>
        <end position="953"/>
    </location>
</feature>
<dbReference type="GO" id="GO:0044782">
    <property type="term" value="P:cilium organization"/>
    <property type="evidence" value="ECO:0007669"/>
    <property type="project" value="TreeGrafter"/>
</dbReference>
<feature type="region of interest" description="Disordered" evidence="4">
    <location>
        <begin position="879"/>
        <end position="899"/>
    </location>
</feature>
<feature type="compositionally biased region" description="Low complexity" evidence="4">
    <location>
        <begin position="783"/>
        <end position="801"/>
    </location>
</feature>
<sequence length="1453" mass="155395">MYGSANPILRHFGADELATQATLQSIEARRAAGEYVPPSEDVIPRPTPGYDEYFEFSQPVASGVAPGARDELLEEAMGAYRGPQSYTSYSPPSSPPPASYDSPREGSYHGQGVSDGSASPPDSGGRSPPSYYDPRPRAERRTYGAYGSQPHTSRSVSPGSASSPERSSGSPGPTPRRSYADSSVLAHPPFRAGMPANERPRRPGTGAAGGGGAGGRRGRTGASSASPERSSSPQPQSSDPAGSDAQPQPQAQPSSSDPRSSEAGGAMRVRGIGTKISGRPASAVSPGASPGPGARRRPASAVASPAGAAGSRQAGAAARAGGVGAGPRRPPAWSPAAGIANVRLEDMDEATRVAAMLNDPSARAELRARQPGNQAGGAGAEGGEGPSVAPSPGMEATVSPRDLGQSPGPSTGGGAGSPGAPGEGVSPRWDRNRAHALAEEYFQQYRLRTHRESQGVPSYRFAQPRSHGPMEAVSQKYFSFDEAHPAIADQHYHRSNKQDGVLAAERRKMQQEKMRSARAAARKGLSSPAPSAPQLAAEVDRLVRVREAGRARLRQLEEEGEVLRDQTRQVQQRALEAIARSNQITSAGGYSRSPSPGPRTRSRSPSPSPAAFYSGRGGGGGGYGRGPGFFGPPGGPYSPGRSPSGGRGLYRPASALPAYGADGQDGGYYGGYSQFQREQYDRQQYDAHQEAYRQYSEGEGEGGGGRGQRPLSAPPGASPQGAAAVSPGLSPTPHSPPEAQQILDMIDAADRLPQHEQRPVDPSHPHPPPPPGHPPASPGAAGGRPPSRGGAPGRGAAEAAAGEGGGLADHLARASAVFHSRDARGLLDQTESAIAIGAYDPARYDEYQRQVDLEMQRRAVEGDYESDIDRDEAAQLLVEGKDQADEDEEEARQRAIEASWHVQDQWMDDYRQRLGPEDGYVQRSARSEGEGEEGEHDPTAGSPLRSQRSVLSDAEEAVVAGPYVPIVSAGLPRLPDGYSSEGPRGGSGSTHFFKSTVPQPFSFVERERNRPKPIATVKLEQDLALRAQEEVAGRQPFRARPLPPAVVEPRYEQMLLEAEVKRQLTHQQRLEELASIMEKPFSFYYRDQEREEAREALARAAKDPRRFQVPYRAREPPPSTKEERFRRMMLELEAKRGSTRRRVEEARRHARERVEAETARRQEAASRAYQERLRSVDPGVHYPGPHAPKPMGAVPDFNALHRQFEVAMARERANIRKRITVPQEFRLNGTTPDQQADRGRKIQERRNRIILDMQVDSELLPEMRWPYKSPRGKVRPTPIPAYLVERMGRDPGSKAADLRKSSNRMAAGEGAFGTRAEKDAAAKKASEKLRAEALKRADKLLKASVSRQQAEAAAAGGGADFGLMSDVGATAAAGADQSSTSRGASLRRRAAVMGREDNPEVYVEARHQQIERRVREVVEDTLLDQGIAAYRYVESVEGAGGGSTVGGGGGSED</sequence>
<feature type="region of interest" description="Disordered" evidence="4">
    <location>
        <begin position="1372"/>
        <end position="1392"/>
    </location>
</feature>
<feature type="compositionally biased region" description="Low complexity" evidence="4">
    <location>
        <begin position="277"/>
        <end position="320"/>
    </location>
</feature>
<evidence type="ECO:0000256" key="2">
    <source>
        <dbReference type="ARBA" id="ARBA00023054"/>
    </source>
</evidence>
<comment type="similarity">
    <text evidence="1">Belongs to the FAM161 family.</text>
</comment>
<feature type="region of interest" description="Disordered" evidence="4">
    <location>
        <begin position="555"/>
        <end position="807"/>
    </location>
</feature>
<dbReference type="GO" id="GO:0005856">
    <property type="term" value="C:cytoskeleton"/>
    <property type="evidence" value="ECO:0007669"/>
    <property type="project" value="UniProtKB-ARBA"/>
</dbReference>
<evidence type="ECO:0000313" key="5">
    <source>
        <dbReference type="EMBL" id="KAG2492054.1"/>
    </source>
</evidence>
<feature type="region of interest" description="Disordered" evidence="4">
    <location>
        <begin position="30"/>
        <end position="337"/>
    </location>
</feature>
<organism evidence="5 6">
    <name type="scientific">Edaphochlamys debaryana</name>
    <dbReference type="NCBI Taxonomy" id="47281"/>
    <lineage>
        <taxon>Eukaryota</taxon>
        <taxon>Viridiplantae</taxon>
        <taxon>Chlorophyta</taxon>
        <taxon>core chlorophytes</taxon>
        <taxon>Chlorophyceae</taxon>
        <taxon>CS clade</taxon>
        <taxon>Chlamydomonadales</taxon>
        <taxon>Chlamydomonadales incertae sedis</taxon>
        <taxon>Edaphochlamys</taxon>
    </lineage>
</organism>
<feature type="compositionally biased region" description="Gly residues" evidence="4">
    <location>
        <begin position="374"/>
        <end position="385"/>
    </location>
</feature>
<feature type="compositionally biased region" description="Basic and acidic residues" evidence="4">
    <location>
        <begin position="748"/>
        <end position="764"/>
    </location>
</feature>
<dbReference type="GO" id="GO:0005929">
    <property type="term" value="C:cilium"/>
    <property type="evidence" value="ECO:0007669"/>
    <property type="project" value="TreeGrafter"/>
</dbReference>